<feature type="transmembrane region" description="Helical" evidence="5">
    <location>
        <begin position="216"/>
        <end position="234"/>
    </location>
</feature>
<dbReference type="Proteomes" id="UP000528460">
    <property type="component" value="Unassembled WGS sequence"/>
</dbReference>
<proteinExistence type="predicted"/>
<feature type="transmembrane region" description="Helical" evidence="5">
    <location>
        <begin position="72"/>
        <end position="90"/>
    </location>
</feature>
<dbReference type="PANTHER" id="PTHR16950">
    <property type="entry name" value="ZINC TRANSPORTER SLC39A7 HISTIDINE-RICH MEMBRANE PROTEIN KE4"/>
    <property type="match status" value="1"/>
</dbReference>
<evidence type="ECO:0000256" key="5">
    <source>
        <dbReference type="SAM" id="Phobius"/>
    </source>
</evidence>
<feature type="transmembrane region" description="Helical" evidence="5">
    <location>
        <begin position="12"/>
        <end position="32"/>
    </location>
</feature>
<dbReference type="GO" id="GO:0016020">
    <property type="term" value="C:membrane"/>
    <property type="evidence" value="ECO:0007669"/>
    <property type="project" value="UniProtKB-SubCell"/>
</dbReference>
<evidence type="ECO:0000313" key="7">
    <source>
        <dbReference type="Proteomes" id="UP000528460"/>
    </source>
</evidence>
<evidence type="ECO:0000256" key="1">
    <source>
        <dbReference type="ARBA" id="ARBA00004141"/>
    </source>
</evidence>
<dbReference type="InterPro" id="IPR003689">
    <property type="entry name" value="ZIP"/>
</dbReference>
<dbReference type="GO" id="GO:0005385">
    <property type="term" value="F:zinc ion transmembrane transporter activity"/>
    <property type="evidence" value="ECO:0007669"/>
    <property type="project" value="TreeGrafter"/>
</dbReference>
<dbReference type="GO" id="GO:0006882">
    <property type="term" value="P:intracellular zinc ion homeostasis"/>
    <property type="evidence" value="ECO:0007669"/>
    <property type="project" value="TreeGrafter"/>
</dbReference>
<keyword evidence="3 5" id="KW-1133">Transmembrane helix</keyword>
<evidence type="ECO:0000256" key="2">
    <source>
        <dbReference type="ARBA" id="ARBA00022692"/>
    </source>
</evidence>
<dbReference type="EMBL" id="JABFJW010000125">
    <property type="protein sequence ID" value="NOK10840.1"/>
    <property type="molecule type" value="Genomic_DNA"/>
</dbReference>
<keyword evidence="2 5" id="KW-0812">Transmembrane</keyword>
<evidence type="ECO:0000256" key="4">
    <source>
        <dbReference type="ARBA" id="ARBA00023136"/>
    </source>
</evidence>
<feature type="transmembrane region" description="Helical" evidence="5">
    <location>
        <begin position="246"/>
        <end position="262"/>
    </location>
</feature>
<accession>A0A7Y4NFD0</accession>
<comment type="subcellular location">
    <subcellularLocation>
        <location evidence="1">Membrane</location>
        <topology evidence="1">Multi-pass membrane protein</topology>
    </subcellularLocation>
</comment>
<reference evidence="6 7" key="1">
    <citation type="submission" date="2020-05" db="EMBL/GenBank/DDBJ databases">
        <authorList>
            <person name="Whitworth D."/>
        </authorList>
    </citation>
    <scope>NUCLEOTIDE SEQUENCE [LARGE SCALE GENOMIC DNA]</scope>
    <source>
        <strain evidence="6 7">CA046A</strain>
    </source>
</reference>
<keyword evidence="4 5" id="KW-0472">Membrane</keyword>
<dbReference type="RefSeq" id="WP_216623002.1">
    <property type="nucleotide sequence ID" value="NZ_JABFJW010000125.1"/>
</dbReference>
<organism evidence="6 7">
    <name type="scientific">Corallococcus exercitus</name>
    <dbReference type="NCBI Taxonomy" id="2316736"/>
    <lineage>
        <taxon>Bacteria</taxon>
        <taxon>Pseudomonadati</taxon>
        <taxon>Myxococcota</taxon>
        <taxon>Myxococcia</taxon>
        <taxon>Myxococcales</taxon>
        <taxon>Cystobacterineae</taxon>
        <taxon>Myxococcaceae</taxon>
        <taxon>Corallococcus</taxon>
    </lineage>
</organism>
<dbReference type="AlphaFoldDB" id="A0A7Y4NFD0"/>
<sequence>MADGPLMDTNTVLLVFIAVGLDGLAGLAGGVLSEPWLQRRLPALVAFAAGTLLSTVFLEVLPEAVEARGHAAFTWAFASFVALALLEWALGHHHHDAELAAGHAHGHVHHTHHHGHSGAPTLPSALLASDALHNVGDGAAVAAAFLVSPQAGFATAFAVIVHELPQEVGDYALLRAAGWSRVRSLVALAAVQLTAAAGAAGVLLGTRYLPSLQGTVLAIAGGSFLYIGAVDLLPELRRGPDARQRLVGFLCGLLLIGGLRFAEAFSGGHG</sequence>
<evidence type="ECO:0000313" key="6">
    <source>
        <dbReference type="EMBL" id="NOK10840.1"/>
    </source>
</evidence>
<feature type="transmembrane region" description="Helical" evidence="5">
    <location>
        <begin position="41"/>
        <end position="60"/>
    </location>
</feature>
<gene>
    <name evidence="6" type="ORF">HNS30_17520</name>
</gene>
<dbReference type="PANTHER" id="PTHR16950:SF17">
    <property type="entry name" value="ZRT (ZRT), IRT- (IRT-) LIKE PROTEIN TRANSPORTER"/>
    <property type="match status" value="1"/>
</dbReference>
<comment type="caution">
    <text evidence="6">The sequence shown here is derived from an EMBL/GenBank/DDBJ whole genome shotgun (WGS) entry which is preliminary data.</text>
</comment>
<name>A0A7Y4NFD0_9BACT</name>
<protein>
    <submittedName>
        <fullName evidence="6">ZIP family metal transporter</fullName>
    </submittedName>
</protein>
<evidence type="ECO:0000256" key="3">
    <source>
        <dbReference type="ARBA" id="ARBA00022989"/>
    </source>
</evidence>
<feature type="transmembrane region" description="Helical" evidence="5">
    <location>
        <begin position="185"/>
        <end position="204"/>
    </location>
</feature>
<dbReference type="Pfam" id="PF02535">
    <property type="entry name" value="Zip"/>
    <property type="match status" value="1"/>
</dbReference>